<dbReference type="PROSITE" id="PS50893">
    <property type="entry name" value="ABC_TRANSPORTER_2"/>
    <property type="match status" value="1"/>
</dbReference>
<dbReference type="InterPro" id="IPR027417">
    <property type="entry name" value="P-loop_NTPase"/>
</dbReference>
<dbReference type="OrthoDB" id="9782163at2"/>
<keyword evidence="4 6" id="KW-0067">ATP-binding</keyword>
<dbReference type="PANTHER" id="PTHR43553:SF24">
    <property type="entry name" value="ENERGY-COUPLING FACTOR TRANSPORTER ATP-BINDING PROTEIN ECFA1"/>
    <property type="match status" value="1"/>
</dbReference>
<evidence type="ECO:0000313" key="9">
    <source>
        <dbReference type="Proteomes" id="UP000292859"/>
    </source>
</evidence>
<dbReference type="InterPro" id="IPR003439">
    <property type="entry name" value="ABC_transporter-like_ATP-bd"/>
</dbReference>
<reference evidence="7 9" key="3">
    <citation type="submission" date="2019-02" db="EMBL/GenBank/DDBJ databases">
        <authorList>
            <person name="Zhang G."/>
        </authorList>
    </citation>
    <scope>NUCLEOTIDE SEQUENCE [LARGE SCALE GENOMIC DNA]</scope>
    <source>
        <strain evidence="7 9">CMB17</strain>
    </source>
</reference>
<protein>
    <submittedName>
        <fullName evidence="7">ABC transporter ATP-binding protein</fullName>
    </submittedName>
    <submittedName>
        <fullName evidence="6">Biotin transport system ATP-binding protein</fullName>
    </submittedName>
</protein>
<gene>
    <name evidence="7" type="ORF">EYF88_12815</name>
    <name evidence="6" type="ORF">SAMN06265378_10880</name>
</gene>
<dbReference type="SUPFAM" id="SSF52540">
    <property type="entry name" value="P-loop containing nucleoside triphosphate hydrolases"/>
    <property type="match status" value="1"/>
</dbReference>
<accession>A0A238X9V0</accession>
<keyword evidence="2" id="KW-0813">Transport</keyword>
<dbReference type="Pfam" id="PF00005">
    <property type="entry name" value="ABC_tran"/>
    <property type="match status" value="1"/>
</dbReference>
<dbReference type="CDD" id="cd03225">
    <property type="entry name" value="ABC_cobalt_CbiO_domain1"/>
    <property type="match status" value="1"/>
</dbReference>
<organism evidence="6 8">
    <name type="scientific">Paracoccus sediminis</name>
    <dbReference type="NCBI Taxonomy" id="1214787"/>
    <lineage>
        <taxon>Bacteria</taxon>
        <taxon>Pseudomonadati</taxon>
        <taxon>Pseudomonadota</taxon>
        <taxon>Alphaproteobacteria</taxon>
        <taxon>Rhodobacterales</taxon>
        <taxon>Paracoccaceae</taxon>
        <taxon>Paracoccus</taxon>
    </lineage>
</organism>
<dbReference type="AlphaFoldDB" id="A0A238X9V0"/>
<feature type="domain" description="ABC transporter" evidence="5">
    <location>
        <begin position="3"/>
        <end position="229"/>
    </location>
</feature>
<dbReference type="InterPro" id="IPR050095">
    <property type="entry name" value="ECF_ABC_transporter_ATP-bd"/>
</dbReference>
<proteinExistence type="inferred from homology"/>
<dbReference type="Proteomes" id="UP000198409">
    <property type="component" value="Unassembled WGS sequence"/>
</dbReference>
<dbReference type="RefSeq" id="WP_089388469.1">
    <property type="nucleotide sequence ID" value="NZ_FZNM01000008.1"/>
</dbReference>
<evidence type="ECO:0000259" key="5">
    <source>
        <dbReference type="PROSITE" id="PS50893"/>
    </source>
</evidence>
<evidence type="ECO:0000313" key="7">
    <source>
        <dbReference type="EMBL" id="TBN48986.1"/>
    </source>
</evidence>
<evidence type="ECO:0000313" key="6">
    <source>
        <dbReference type="EMBL" id="SNR54629.1"/>
    </source>
</evidence>
<dbReference type="PANTHER" id="PTHR43553">
    <property type="entry name" value="HEAVY METAL TRANSPORTER"/>
    <property type="match status" value="1"/>
</dbReference>
<dbReference type="GO" id="GO:0016887">
    <property type="term" value="F:ATP hydrolysis activity"/>
    <property type="evidence" value="ECO:0007669"/>
    <property type="project" value="InterPro"/>
</dbReference>
<comment type="similarity">
    <text evidence="1">Belongs to the ABC transporter superfamily.</text>
</comment>
<evidence type="ECO:0000313" key="8">
    <source>
        <dbReference type="Proteomes" id="UP000198409"/>
    </source>
</evidence>
<dbReference type="GO" id="GO:0043190">
    <property type="term" value="C:ATP-binding cassette (ABC) transporter complex"/>
    <property type="evidence" value="ECO:0007669"/>
    <property type="project" value="TreeGrafter"/>
</dbReference>
<dbReference type="SMART" id="SM00382">
    <property type="entry name" value="AAA"/>
    <property type="match status" value="1"/>
</dbReference>
<dbReference type="InterPro" id="IPR003593">
    <property type="entry name" value="AAA+_ATPase"/>
</dbReference>
<evidence type="ECO:0000256" key="4">
    <source>
        <dbReference type="ARBA" id="ARBA00022840"/>
    </source>
</evidence>
<reference evidence="8" key="1">
    <citation type="submission" date="2017-06" db="EMBL/GenBank/DDBJ databases">
        <authorList>
            <person name="Varghese N."/>
            <person name="Submissions S."/>
        </authorList>
    </citation>
    <scope>NUCLEOTIDE SEQUENCE [LARGE SCALE GENOMIC DNA]</scope>
    <source>
        <strain evidence="8">DSM 26170</strain>
    </source>
</reference>
<keyword evidence="9" id="KW-1185">Reference proteome</keyword>
<dbReference type="Gene3D" id="3.40.50.300">
    <property type="entry name" value="P-loop containing nucleotide triphosphate hydrolases"/>
    <property type="match status" value="1"/>
</dbReference>
<dbReference type="GO" id="GO:0042626">
    <property type="term" value="F:ATPase-coupled transmembrane transporter activity"/>
    <property type="evidence" value="ECO:0007669"/>
    <property type="project" value="TreeGrafter"/>
</dbReference>
<dbReference type="EMBL" id="SIRL01000009">
    <property type="protein sequence ID" value="TBN48986.1"/>
    <property type="molecule type" value="Genomic_DNA"/>
</dbReference>
<dbReference type="Proteomes" id="UP000292859">
    <property type="component" value="Unassembled WGS sequence"/>
</dbReference>
<evidence type="ECO:0000256" key="2">
    <source>
        <dbReference type="ARBA" id="ARBA00022448"/>
    </source>
</evidence>
<reference evidence="6" key="2">
    <citation type="submission" date="2017-06" db="EMBL/GenBank/DDBJ databases">
        <authorList>
            <person name="Kim H.J."/>
            <person name="Triplett B.A."/>
        </authorList>
    </citation>
    <scope>NUCLEOTIDE SEQUENCE [LARGE SCALE GENOMIC DNA]</scope>
    <source>
        <strain evidence="6">DSM 26170</strain>
    </source>
</reference>
<evidence type="ECO:0000256" key="3">
    <source>
        <dbReference type="ARBA" id="ARBA00022741"/>
    </source>
</evidence>
<dbReference type="GO" id="GO:0005524">
    <property type="term" value="F:ATP binding"/>
    <property type="evidence" value="ECO:0007669"/>
    <property type="project" value="UniProtKB-KW"/>
</dbReference>
<evidence type="ECO:0000256" key="1">
    <source>
        <dbReference type="ARBA" id="ARBA00005417"/>
    </source>
</evidence>
<sequence length="238" mass="25207">MSIDLHDVGVTLAGRPVLRAISAGLTEARVGIVGRNGSGKTTLARVIAGLVAPDLGRARIGGIDLATDRRAALATVGIIFQNPDHQIIFPTVLEEIAFGLTQQGLRAAEAETAARAMLGCFGKTHWAGAATHSLSQGQKQLLCLMAVLAMRPRVVVMDEPFSGLDIPTRMQLTRHLDGIAAQIVTVTHDPDHLHGFDRVLWLEGGRLVADGPPATVLPAFAAQMRDWGESDDLAHLAG</sequence>
<name>A0A238X9V0_9RHOB</name>
<dbReference type="InterPro" id="IPR015856">
    <property type="entry name" value="ABC_transpr_CbiO/EcfA_su"/>
</dbReference>
<dbReference type="EMBL" id="FZNM01000008">
    <property type="protein sequence ID" value="SNR54629.1"/>
    <property type="molecule type" value="Genomic_DNA"/>
</dbReference>
<keyword evidence="3" id="KW-0547">Nucleotide-binding</keyword>